<dbReference type="EMBL" id="GL732613">
    <property type="protein sequence ID" value="EFX71099.1"/>
    <property type="molecule type" value="Genomic_DNA"/>
</dbReference>
<dbReference type="InterPro" id="IPR008983">
    <property type="entry name" value="Tumour_necrosis_fac-like_dom"/>
</dbReference>
<dbReference type="InterPro" id="IPR050822">
    <property type="entry name" value="Cerebellin_Synaptic_Org"/>
</dbReference>
<reference evidence="5 6" key="1">
    <citation type="journal article" date="2011" name="Science">
        <title>The ecoresponsive genome of Daphnia pulex.</title>
        <authorList>
            <person name="Colbourne J.K."/>
            <person name="Pfrender M.E."/>
            <person name="Gilbert D."/>
            <person name="Thomas W.K."/>
            <person name="Tucker A."/>
            <person name="Oakley T.H."/>
            <person name="Tokishita S."/>
            <person name="Aerts A."/>
            <person name="Arnold G.J."/>
            <person name="Basu M.K."/>
            <person name="Bauer D.J."/>
            <person name="Caceres C.E."/>
            <person name="Carmel L."/>
            <person name="Casola C."/>
            <person name="Choi J.H."/>
            <person name="Detter J.C."/>
            <person name="Dong Q."/>
            <person name="Dusheyko S."/>
            <person name="Eads B.D."/>
            <person name="Frohlich T."/>
            <person name="Geiler-Samerotte K.A."/>
            <person name="Gerlach D."/>
            <person name="Hatcher P."/>
            <person name="Jogdeo S."/>
            <person name="Krijgsveld J."/>
            <person name="Kriventseva E.V."/>
            <person name="Kultz D."/>
            <person name="Laforsch C."/>
            <person name="Lindquist E."/>
            <person name="Lopez J."/>
            <person name="Manak J.R."/>
            <person name="Muller J."/>
            <person name="Pangilinan J."/>
            <person name="Patwardhan R.P."/>
            <person name="Pitluck S."/>
            <person name="Pritham E.J."/>
            <person name="Rechtsteiner A."/>
            <person name="Rho M."/>
            <person name="Rogozin I.B."/>
            <person name="Sakarya O."/>
            <person name="Salamov A."/>
            <person name="Schaack S."/>
            <person name="Shapiro H."/>
            <person name="Shiga Y."/>
            <person name="Skalitzky C."/>
            <person name="Smith Z."/>
            <person name="Souvorov A."/>
            <person name="Sung W."/>
            <person name="Tang Z."/>
            <person name="Tsuchiya D."/>
            <person name="Tu H."/>
            <person name="Vos H."/>
            <person name="Wang M."/>
            <person name="Wolf Y.I."/>
            <person name="Yamagata H."/>
            <person name="Yamada T."/>
            <person name="Ye Y."/>
            <person name="Shaw J.R."/>
            <person name="Andrews J."/>
            <person name="Crease T.J."/>
            <person name="Tang H."/>
            <person name="Lucas S.M."/>
            <person name="Robertson H.M."/>
            <person name="Bork P."/>
            <person name="Koonin E.V."/>
            <person name="Zdobnov E.M."/>
            <person name="Grigoriev I.V."/>
            <person name="Lynch M."/>
            <person name="Boore J.L."/>
        </authorList>
    </citation>
    <scope>NUCLEOTIDE SEQUENCE [LARGE SCALE GENOMIC DNA]</scope>
</reference>
<sequence length="110" mass="12462">MDGINVGNPMNLPTGIFGAPRPGKYYFRYSGISESNEGRVLLQMKTETEDWFTIGQGYSATTFETFSLQSTLQLLKGDRIRMFLLRGSIHDNAAHYTNFVGRLVEENVFE</sequence>
<keyword evidence="6" id="KW-1185">Reference proteome</keyword>
<dbReference type="InParanoid" id="E9HAV8"/>
<proteinExistence type="predicted"/>
<evidence type="ECO:0000313" key="5">
    <source>
        <dbReference type="EMBL" id="EFX71099.1"/>
    </source>
</evidence>
<evidence type="ECO:0000256" key="1">
    <source>
        <dbReference type="ARBA" id="ARBA00004613"/>
    </source>
</evidence>
<evidence type="ECO:0000313" key="6">
    <source>
        <dbReference type="Proteomes" id="UP000000305"/>
    </source>
</evidence>
<dbReference type="PANTHER" id="PTHR22923">
    <property type="entry name" value="CEREBELLIN-RELATED"/>
    <property type="match status" value="1"/>
</dbReference>
<evidence type="ECO:0000259" key="4">
    <source>
        <dbReference type="Pfam" id="PF00386"/>
    </source>
</evidence>
<dbReference type="PANTHER" id="PTHR22923:SF62">
    <property type="entry name" value="CVP18"/>
    <property type="match status" value="1"/>
</dbReference>
<comment type="subcellular location">
    <subcellularLocation>
        <location evidence="1">Secreted</location>
    </subcellularLocation>
</comment>
<protein>
    <recommendedName>
        <fullName evidence="4">C1q domain-containing protein</fullName>
    </recommendedName>
</protein>
<keyword evidence="3" id="KW-0732">Signal</keyword>
<dbReference type="HOGENOM" id="CLU_068539_1_1_1"/>
<gene>
    <name evidence="5" type="ORF">DAPPUDRAFT_256153</name>
</gene>
<feature type="domain" description="C1q" evidence="4">
    <location>
        <begin position="4"/>
        <end position="104"/>
    </location>
</feature>
<name>E9HAV8_DAPPU</name>
<dbReference type="InterPro" id="IPR001073">
    <property type="entry name" value="C1q_dom"/>
</dbReference>
<accession>E9HAV8</accession>
<dbReference type="PhylomeDB" id="E9HAV8"/>
<dbReference type="OrthoDB" id="9944757at2759"/>
<dbReference type="AlphaFoldDB" id="E9HAV8"/>
<keyword evidence="2" id="KW-0964">Secreted</keyword>
<evidence type="ECO:0000256" key="3">
    <source>
        <dbReference type="ARBA" id="ARBA00022729"/>
    </source>
</evidence>
<organism evidence="5 6">
    <name type="scientific">Daphnia pulex</name>
    <name type="common">Water flea</name>
    <dbReference type="NCBI Taxonomy" id="6669"/>
    <lineage>
        <taxon>Eukaryota</taxon>
        <taxon>Metazoa</taxon>
        <taxon>Ecdysozoa</taxon>
        <taxon>Arthropoda</taxon>
        <taxon>Crustacea</taxon>
        <taxon>Branchiopoda</taxon>
        <taxon>Diplostraca</taxon>
        <taxon>Cladocera</taxon>
        <taxon>Anomopoda</taxon>
        <taxon>Daphniidae</taxon>
        <taxon>Daphnia</taxon>
    </lineage>
</organism>
<dbReference type="KEGG" id="dpx:DAPPUDRAFT_256153"/>
<evidence type="ECO:0000256" key="2">
    <source>
        <dbReference type="ARBA" id="ARBA00022525"/>
    </source>
</evidence>
<dbReference type="Proteomes" id="UP000000305">
    <property type="component" value="Unassembled WGS sequence"/>
</dbReference>
<dbReference type="Gene3D" id="2.60.120.40">
    <property type="match status" value="1"/>
</dbReference>
<dbReference type="Pfam" id="PF00386">
    <property type="entry name" value="C1q"/>
    <property type="match status" value="1"/>
</dbReference>
<dbReference type="GO" id="GO:0005576">
    <property type="term" value="C:extracellular region"/>
    <property type="evidence" value="ECO:0007669"/>
    <property type="project" value="UniProtKB-SubCell"/>
</dbReference>
<dbReference type="SUPFAM" id="SSF49842">
    <property type="entry name" value="TNF-like"/>
    <property type="match status" value="1"/>
</dbReference>